<protein>
    <recommendedName>
        <fullName evidence="2">YCII-related domain-containing protein</fullName>
    </recommendedName>
</protein>
<feature type="domain" description="YCII-related" evidence="2">
    <location>
        <begin position="23"/>
        <end position="95"/>
    </location>
</feature>
<gene>
    <name evidence="4" type="ORF">GWK15_19750</name>
    <name evidence="3" type="ORF">GXW75_17270</name>
</gene>
<evidence type="ECO:0000256" key="1">
    <source>
        <dbReference type="ARBA" id="ARBA00007689"/>
    </source>
</evidence>
<reference evidence="3" key="1">
    <citation type="submission" date="2020-01" db="EMBL/GenBank/DDBJ databases">
        <authorList>
            <person name="Rat A."/>
        </authorList>
    </citation>
    <scope>NUCLEOTIDE SEQUENCE</scope>
    <source>
        <strain evidence="3">LMG 31161</strain>
    </source>
</reference>
<keyword evidence="5" id="KW-1185">Reference proteome</keyword>
<reference evidence="3" key="3">
    <citation type="journal article" date="2021" name="Syst. Appl. Microbiol.">
        <title>Roseomonas hellenica sp. nov., isolated from roots of wild-growing Alkanna tinctoria.</title>
        <authorList>
            <person name="Rat A."/>
            <person name="Naranjo H.D."/>
            <person name="Lebbe L."/>
            <person name="Cnockaert M."/>
            <person name="Krigas N."/>
            <person name="Grigoriadou K."/>
            <person name="Maloupa E."/>
            <person name="Willems A."/>
        </authorList>
    </citation>
    <scope>NUCLEOTIDE SEQUENCE</scope>
    <source>
        <strain evidence="3">LMG 31161</strain>
    </source>
</reference>
<evidence type="ECO:0000259" key="2">
    <source>
        <dbReference type="Pfam" id="PF03795"/>
    </source>
</evidence>
<dbReference type="SUPFAM" id="SSF54909">
    <property type="entry name" value="Dimeric alpha+beta barrel"/>
    <property type="match status" value="1"/>
</dbReference>
<dbReference type="RefSeq" id="WP_168043107.1">
    <property type="nucleotide sequence ID" value="NZ_JAAEDK010000042.1"/>
</dbReference>
<comment type="caution">
    <text evidence="3">The sequence shown here is derived from an EMBL/GenBank/DDBJ whole genome shotgun (WGS) entry which is preliminary data.</text>
</comment>
<dbReference type="Proteomes" id="UP000746741">
    <property type="component" value="Unassembled WGS sequence"/>
</dbReference>
<accession>A0A9X9WL00</accession>
<dbReference type="InterPro" id="IPR011008">
    <property type="entry name" value="Dimeric_a/b-barrel"/>
</dbReference>
<reference evidence="4 5" key="2">
    <citation type="submission" date="2020-02" db="EMBL/GenBank/DDBJ databases">
        <authorList>
            <person name="Sun Q."/>
            <person name="Inoue M."/>
        </authorList>
    </citation>
    <scope>NUCLEOTIDE SEQUENCE [LARGE SCALE GENOMIC DNA]</scope>
    <source>
        <strain evidence="4 5">KCTC 22478</strain>
    </source>
</reference>
<sequence>MTACDEAGIRAHGILAFDGADPSRRAAARDRHIAAIGRFAADGTLLLGLPLHSPEGRSRGSLMIIAAGDEAGVVAYLAREPFAAEGVWQEIACRPIRIPALPFRPWPAMESPMPSGRGHTILVAEGEAGVQRLGPSAAAGTLCFAAETLDAPGAILVTAHGGDAAALSWVASEPSLAACRWTPHATVFRPLPYHPLPGMR</sequence>
<dbReference type="Gene3D" id="3.30.70.1060">
    <property type="entry name" value="Dimeric alpha+beta barrel"/>
    <property type="match status" value="1"/>
</dbReference>
<evidence type="ECO:0000313" key="3">
    <source>
        <dbReference type="EMBL" id="MBR0661010.1"/>
    </source>
</evidence>
<comment type="similarity">
    <text evidence="1">Belongs to the YciI family.</text>
</comment>
<dbReference type="InterPro" id="IPR005545">
    <property type="entry name" value="YCII"/>
</dbReference>
<organism evidence="3 6">
    <name type="scientific">Neoroseomonas oryzicola</name>
    <dbReference type="NCBI Taxonomy" id="535904"/>
    <lineage>
        <taxon>Bacteria</taxon>
        <taxon>Pseudomonadati</taxon>
        <taxon>Pseudomonadota</taxon>
        <taxon>Alphaproteobacteria</taxon>
        <taxon>Acetobacterales</taxon>
        <taxon>Acetobacteraceae</taxon>
        <taxon>Neoroseomonas</taxon>
    </lineage>
</organism>
<dbReference type="AlphaFoldDB" id="A0A9X9WL00"/>
<dbReference type="Pfam" id="PF03795">
    <property type="entry name" value="YCII"/>
    <property type="match status" value="1"/>
</dbReference>
<dbReference type="EMBL" id="JAAVUP010000008">
    <property type="protein sequence ID" value="NKE19199.1"/>
    <property type="molecule type" value="Genomic_DNA"/>
</dbReference>
<evidence type="ECO:0000313" key="5">
    <source>
        <dbReference type="Proteomes" id="UP000746741"/>
    </source>
</evidence>
<evidence type="ECO:0000313" key="4">
    <source>
        <dbReference type="EMBL" id="NKE19199.1"/>
    </source>
</evidence>
<name>A0A9X9WL00_9PROT</name>
<dbReference type="Proteomes" id="UP001138708">
    <property type="component" value="Unassembled WGS sequence"/>
</dbReference>
<evidence type="ECO:0000313" key="6">
    <source>
        <dbReference type="Proteomes" id="UP001138708"/>
    </source>
</evidence>
<proteinExistence type="inferred from homology"/>
<dbReference type="EMBL" id="JAAEDK010000042">
    <property type="protein sequence ID" value="MBR0661010.1"/>
    <property type="molecule type" value="Genomic_DNA"/>
</dbReference>